<dbReference type="GO" id="GO:0016491">
    <property type="term" value="F:oxidoreductase activity"/>
    <property type="evidence" value="ECO:0007669"/>
    <property type="project" value="InterPro"/>
</dbReference>
<dbReference type="InterPro" id="IPR050553">
    <property type="entry name" value="Thioredoxin_ResA/DsbE_sf"/>
</dbReference>
<evidence type="ECO:0000259" key="1">
    <source>
        <dbReference type="PROSITE" id="PS51352"/>
    </source>
</evidence>
<dbReference type="SUPFAM" id="SSF52833">
    <property type="entry name" value="Thioredoxin-like"/>
    <property type="match status" value="1"/>
</dbReference>
<dbReference type="Pfam" id="PF00578">
    <property type="entry name" value="AhpC-TSA"/>
    <property type="match status" value="1"/>
</dbReference>
<feature type="domain" description="Thioredoxin" evidence="1">
    <location>
        <begin position="1"/>
        <end position="137"/>
    </location>
</feature>
<protein>
    <recommendedName>
        <fullName evidence="1">Thioredoxin domain-containing protein</fullName>
    </recommendedName>
</protein>
<dbReference type="Gene3D" id="3.40.30.10">
    <property type="entry name" value="Glutaredoxin"/>
    <property type="match status" value="1"/>
</dbReference>
<organism evidence="2">
    <name type="scientific">marine metagenome</name>
    <dbReference type="NCBI Taxonomy" id="408172"/>
    <lineage>
        <taxon>unclassified sequences</taxon>
        <taxon>metagenomes</taxon>
        <taxon>ecological metagenomes</taxon>
    </lineage>
</organism>
<dbReference type="CDD" id="cd02966">
    <property type="entry name" value="TlpA_like_family"/>
    <property type="match status" value="1"/>
</dbReference>
<accession>A0A382GQ42</accession>
<dbReference type="GO" id="GO:0016209">
    <property type="term" value="F:antioxidant activity"/>
    <property type="evidence" value="ECO:0007669"/>
    <property type="project" value="InterPro"/>
</dbReference>
<gene>
    <name evidence="2" type="ORF">METZ01_LOCUS229866</name>
</gene>
<name>A0A382GQ42_9ZZZZ</name>
<sequence length="142" mass="15932">MQGKPAPELKLNGWINSKALDLKQLKGKIVVLDFWATWCGPCIASIPHTNELMEKYGKKGVVIIGVCHQRGAEKMKATVEDRDIHYPVAVDQGTNSAYKANSFPDYYIIDRKGILRWADIVNRDVEKAIKHLLAEQPEASSK</sequence>
<reference evidence="2" key="1">
    <citation type="submission" date="2018-05" db="EMBL/GenBank/DDBJ databases">
        <authorList>
            <person name="Lanie J.A."/>
            <person name="Ng W.-L."/>
            <person name="Kazmierczak K.M."/>
            <person name="Andrzejewski T.M."/>
            <person name="Davidsen T.M."/>
            <person name="Wayne K.J."/>
            <person name="Tettelin H."/>
            <person name="Glass J.I."/>
            <person name="Rusch D."/>
            <person name="Podicherti R."/>
            <person name="Tsui H.-C.T."/>
            <person name="Winkler M.E."/>
        </authorList>
    </citation>
    <scope>NUCLEOTIDE SEQUENCE</scope>
</reference>
<evidence type="ECO:0000313" key="2">
    <source>
        <dbReference type="EMBL" id="SVB77012.1"/>
    </source>
</evidence>
<dbReference type="AlphaFoldDB" id="A0A382GQ42"/>
<dbReference type="PANTHER" id="PTHR42852:SF13">
    <property type="entry name" value="PROTEIN DIPZ"/>
    <property type="match status" value="1"/>
</dbReference>
<dbReference type="EMBL" id="UINC01056689">
    <property type="protein sequence ID" value="SVB77012.1"/>
    <property type="molecule type" value="Genomic_DNA"/>
</dbReference>
<dbReference type="InterPro" id="IPR000866">
    <property type="entry name" value="AhpC/TSA"/>
</dbReference>
<dbReference type="PANTHER" id="PTHR42852">
    <property type="entry name" value="THIOL:DISULFIDE INTERCHANGE PROTEIN DSBE"/>
    <property type="match status" value="1"/>
</dbReference>
<dbReference type="PROSITE" id="PS51352">
    <property type="entry name" value="THIOREDOXIN_2"/>
    <property type="match status" value="1"/>
</dbReference>
<dbReference type="InterPro" id="IPR013766">
    <property type="entry name" value="Thioredoxin_domain"/>
</dbReference>
<dbReference type="InterPro" id="IPR036249">
    <property type="entry name" value="Thioredoxin-like_sf"/>
</dbReference>
<proteinExistence type="predicted"/>